<dbReference type="GO" id="GO:0016757">
    <property type="term" value="F:glycosyltransferase activity"/>
    <property type="evidence" value="ECO:0007669"/>
    <property type="project" value="TreeGrafter"/>
</dbReference>
<evidence type="ECO:0000259" key="2">
    <source>
        <dbReference type="Pfam" id="PF03407"/>
    </source>
</evidence>
<dbReference type="GO" id="GO:0005794">
    <property type="term" value="C:Golgi apparatus"/>
    <property type="evidence" value="ECO:0007669"/>
    <property type="project" value="TreeGrafter"/>
</dbReference>
<feature type="domain" description="Nucleotide-diphospho-sugar transferase" evidence="2">
    <location>
        <begin position="87"/>
        <end position="284"/>
    </location>
</feature>
<comment type="caution">
    <text evidence="3">The sequence shown here is derived from an EMBL/GenBank/DDBJ whole genome shotgun (WGS) entry which is preliminary data.</text>
</comment>
<keyword evidence="4" id="KW-1185">Reference proteome</keyword>
<dbReference type="InterPro" id="IPR005069">
    <property type="entry name" value="Nucl-diP-sugar_transferase"/>
</dbReference>
<sequence length="486" mass="55709">MKRSRVRLFKALVSCILLYTAIIYWKKDEQRNINFEAKTHMYDPDILLHEAMKSRALNGIIVLSSVDSGYLEMAVNLYATSFTRFNIENYLFVGSDPDICAALSGLRIACHSYIHDPDGRTPSNYNTKAFKRKTQLKTKIVLEALRIGLKALITDLDIVFLKNPLPQFTCERCDIELSDDVGKGNSGFYFARPAPGAVELHERTWNMSFTRPNLTNQQALNPIVSRMRAAGRLTVVDLDKEMYPNGRVYFTEGRRMFKGDNPCPDCIIVHNNWIVSLAAKIYRFKESGLWKNDADKYFSSEDRKYLTFDLPKDFGETKTGRWERMALGNAFIIGDILNRTVILPRFHCYSCKLEMCKMPDARCHLGISYKMEKFDVQLKGRYRESVFLSHDMVPLGIKKSLSPVYFIESGTTVDEPPAPPDGVQKVIPNNESGVSVRDIKRRFGNRTESVLRFHSLYAGLKYDECDKDMLNKLKLAFGRSDFLQHP</sequence>
<protein>
    <recommendedName>
        <fullName evidence="2">Nucleotide-diphospho-sugar transferase domain-containing protein</fullName>
    </recommendedName>
</protein>
<evidence type="ECO:0000313" key="3">
    <source>
        <dbReference type="EMBL" id="KAK2157545.1"/>
    </source>
</evidence>
<keyword evidence="1" id="KW-0472">Membrane</keyword>
<dbReference type="InterPro" id="IPR052636">
    <property type="entry name" value="UDP-D-xylose:L-fucose_XylT"/>
</dbReference>
<evidence type="ECO:0000256" key="1">
    <source>
        <dbReference type="SAM" id="Phobius"/>
    </source>
</evidence>
<dbReference type="PANTHER" id="PTHR47032:SF1">
    <property type="entry name" value="UDP-D-XYLOSE:L-FUCOSE ALPHA-1,3-D-XYLOSYLTRANSFERASE-RELATED"/>
    <property type="match status" value="1"/>
</dbReference>
<feature type="transmembrane region" description="Helical" evidence="1">
    <location>
        <begin position="7"/>
        <end position="25"/>
    </location>
</feature>
<dbReference type="AlphaFoldDB" id="A0AAD9JSR7"/>
<reference evidence="3" key="1">
    <citation type="journal article" date="2023" name="Mol. Biol. Evol.">
        <title>Third-Generation Sequencing Reveals the Adaptive Role of the Epigenome in Three Deep-Sea Polychaetes.</title>
        <authorList>
            <person name="Perez M."/>
            <person name="Aroh O."/>
            <person name="Sun Y."/>
            <person name="Lan Y."/>
            <person name="Juniper S.K."/>
            <person name="Young C.R."/>
            <person name="Angers B."/>
            <person name="Qian P.Y."/>
        </authorList>
    </citation>
    <scope>NUCLEOTIDE SEQUENCE</scope>
    <source>
        <strain evidence="3">P08H-3</strain>
    </source>
</reference>
<name>A0AAD9JSR7_9ANNE</name>
<gene>
    <name evidence="3" type="ORF">LSH36_189g05029</name>
</gene>
<keyword evidence="1" id="KW-1133">Transmembrane helix</keyword>
<proteinExistence type="predicted"/>
<dbReference type="Pfam" id="PF03407">
    <property type="entry name" value="Nucleotid_trans"/>
    <property type="match status" value="1"/>
</dbReference>
<accession>A0AAD9JSR7</accession>
<dbReference type="PANTHER" id="PTHR47032">
    <property type="entry name" value="UDP-D-XYLOSE:L-FUCOSE ALPHA-1,3-D-XYLOSYLTRANSFERASE-RELATED"/>
    <property type="match status" value="1"/>
</dbReference>
<organism evidence="3 4">
    <name type="scientific">Paralvinella palmiformis</name>
    <dbReference type="NCBI Taxonomy" id="53620"/>
    <lineage>
        <taxon>Eukaryota</taxon>
        <taxon>Metazoa</taxon>
        <taxon>Spiralia</taxon>
        <taxon>Lophotrochozoa</taxon>
        <taxon>Annelida</taxon>
        <taxon>Polychaeta</taxon>
        <taxon>Sedentaria</taxon>
        <taxon>Canalipalpata</taxon>
        <taxon>Terebellida</taxon>
        <taxon>Terebelliformia</taxon>
        <taxon>Alvinellidae</taxon>
        <taxon>Paralvinella</taxon>
    </lineage>
</organism>
<dbReference type="Proteomes" id="UP001208570">
    <property type="component" value="Unassembled WGS sequence"/>
</dbReference>
<keyword evidence="1" id="KW-0812">Transmembrane</keyword>
<dbReference type="EMBL" id="JAODUP010000189">
    <property type="protein sequence ID" value="KAK2157545.1"/>
    <property type="molecule type" value="Genomic_DNA"/>
</dbReference>
<evidence type="ECO:0000313" key="4">
    <source>
        <dbReference type="Proteomes" id="UP001208570"/>
    </source>
</evidence>